<accession>A0A9D9E4B1</accession>
<evidence type="ECO:0000313" key="3">
    <source>
        <dbReference type="Proteomes" id="UP000823636"/>
    </source>
</evidence>
<feature type="transmembrane region" description="Helical" evidence="1">
    <location>
        <begin position="86"/>
        <end position="104"/>
    </location>
</feature>
<dbReference type="Proteomes" id="UP000823636">
    <property type="component" value="Unassembled WGS sequence"/>
</dbReference>
<dbReference type="AlphaFoldDB" id="A0A9D9E4B1"/>
<comment type="caution">
    <text evidence="2">The sequence shown here is derived from an EMBL/GenBank/DDBJ whole genome shotgun (WGS) entry which is preliminary data.</text>
</comment>
<evidence type="ECO:0000313" key="2">
    <source>
        <dbReference type="EMBL" id="MBO8438858.1"/>
    </source>
</evidence>
<proteinExistence type="predicted"/>
<protein>
    <submittedName>
        <fullName evidence="2">Uncharacterized protein</fullName>
    </submittedName>
</protein>
<organism evidence="2 3">
    <name type="scientific">Candidatus Caccoplasma merdipullorum</name>
    <dbReference type="NCBI Taxonomy" id="2840718"/>
    <lineage>
        <taxon>Bacteria</taxon>
        <taxon>Pseudomonadati</taxon>
        <taxon>Bacteroidota</taxon>
        <taxon>Bacteroidia</taxon>
        <taxon>Bacteroidales</taxon>
        <taxon>Bacteroidaceae</taxon>
        <taxon>Bacteroidaceae incertae sedis</taxon>
        <taxon>Candidatus Caccoplasma</taxon>
    </lineage>
</organism>
<feature type="transmembrane region" description="Helical" evidence="1">
    <location>
        <begin position="61"/>
        <end position="80"/>
    </location>
</feature>
<keyword evidence="1" id="KW-0472">Membrane</keyword>
<reference evidence="2" key="1">
    <citation type="submission" date="2020-10" db="EMBL/GenBank/DDBJ databases">
        <authorList>
            <person name="Gilroy R."/>
        </authorList>
    </citation>
    <scope>NUCLEOTIDE SEQUENCE</scope>
    <source>
        <strain evidence="2">G3-4614</strain>
    </source>
</reference>
<name>A0A9D9E4B1_9BACT</name>
<dbReference type="EMBL" id="JADIMW010000084">
    <property type="protein sequence ID" value="MBO8438858.1"/>
    <property type="molecule type" value="Genomic_DNA"/>
</dbReference>
<feature type="transmembrane region" description="Helical" evidence="1">
    <location>
        <begin position="7"/>
        <end position="27"/>
    </location>
</feature>
<keyword evidence="1" id="KW-0812">Transmembrane</keyword>
<sequence length="123" mass="13784">MTENSRGLMTFIAAIVILAATVLFMFYKEVSPWMLGAGGILLMIARMTRRLDEMPLRLKRALRLELFSALLITAAAVFMYLGMREWVALLLSAAILQLYASFIIGKELKKNAKGEAEKGKQNK</sequence>
<keyword evidence="1" id="KW-1133">Transmembrane helix</keyword>
<gene>
    <name evidence="2" type="ORF">IAC54_08210</name>
</gene>
<reference evidence="2" key="2">
    <citation type="journal article" date="2021" name="PeerJ">
        <title>Extensive microbial diversity within the chicken gut microbiome revealed by metagenomics and culture.</title>
        <authorList>
            <person name="Gilroy R."/>
            <person name="Ravi A."/>
            <person name="Getino M."/>
            <person name="Pursley I."/>
            <person name="Horton D.L."/>
            <person name="Alikhan N.F."/>
            <person name="Baker D."/>
            <person name="Gharbi K."/>
            <person name="Hall N."/>
            <person name="Watson M."/>
            <person name="Adriaenssens E.M."/>
            <person name="Foster-Nyarko E."/>
            <person name="Jarju S."/>
            <person name="Secka A."/>
            <person name="Antonio M."/>
            <person name="Oren A."/>
            <person name="Chaudhuri R.R."/>
            <person name="La Ragione R."/>
            <person name="Hildebrand F."/>
            <person name="Pallen M.J."/>
        </authorList>
    </citation>
    <scope>NUCLEOTIDE SEQUENCE</scope>
    <source>
        <strain evidence="2">G3-4614</strain>
    </source>
</reference>
<feature type="transmembrane region" description="Helical" evidence="1">
    <location>
        <begin position="33"/>
        <end position="49"/>
    </location>
</feature>
<evidence type="ECO:0000256" key="1">
    <source>
        <dbReference type="SAM" id="Phobius"/>
    </source>
</evidence>